<dbReference type="RefSeq" id="WP_231104540.1">
    <property type="nucleotide sequence ID" value="NZ_JAAZUC010000005.1"/>
</dbReference>
<proteinExistence type="predicted"/>
<organism evidence="1 2">
    <name type="scientific">Acidithiobacillus ferriphilus</name>
    <dbReference type="NCBI Taxonomy" id="1689834"/>
    <lineage>
        <taxon>Bacteria</taxon>
        <taxon>Pseudomonadati</taxon>
        <taxon>Pseudomonadota</taxon>
        <taxon>Acidithiobacillia</taxon>
        <taxon>Acidithiobacillales</taxon>
        <taxon>Acidithiobacillaceae</taxon>
        <taxon>Acidithiobacillus</taxon>
    </lineage>
</organism>
<dbReference type="EMBL" id="JAQGFR010000097">
    <property type="protein sequence ID" value="MEB8513172.1"/>
    <property type="molecule type" value="Genomic_DNA"/>
</dbReference>
<evidence type="ECO:0000313" key="1">
    <source>
        <dbReference type="EMBL" id="MEB8513172.1"/>
    </source>
</evidence>
<evidence type="ECO:0000313" key="2">
    <source>
        <dbReference type="Proteomes" id="UP001308776"/>
    </source>
</evidence>
<keyword evidence="2" id="KW-1185">Reference proteome</keyword>
<dbReference type="Pfam" id="PF04365">
    <property type="entry name" value="BrnT_toxin"/>
    <property type="match status" value="1"/>
</dbReference>
<dbReference type="Gene3D" id="3.10.450.530">
    <property type="entry name" value="Ribonuclease toxin, BrnT, of type II toxin-antitoxin system"/>
    <property type="match status" value="1"/>
</dbReference>
<reference evidence="1 2" key="1">
    <citation type="submission" date="2022-11" db="EMBL/GenBank/DDBJ databases">
        <title>Comparative genomics analysis of Acidithiobacillus ferriphilus.</title>
        <authorList>
            <person name="Ma L."/>
        </authorList>
    </citation>
    <scope>NUCLEOTIDE SEQUENCE [LARGE SCALE GENOMIC DNA]</scope>
    <source>
        <strain evidence="1 2">DY15</strain>
    </source>
</reference>
<sequence length="121" mass="13688">MVRVSGNAGRIDNVNLCHMLSMMDIHYELNGLSFVWDDRKAASNPRKHDGVTFEEGATVFFDPLFRLMDASSDHETRDAAIGSSAAGHLLFVVHIEIEDESIRIISARKLTNDERQDYEYS</sequence>
<dbReference type="InterPro" id="IPR007460">
    <property type="entry name" value="BrnT_toxin"/>
</dbReference>
<gene>
    <name evidence="1" type="ORF">OW717_03850</name>
</gene>
<accession>A0ABU6FNT0</accession>
<name>A0ABU6FNT0_9PROT</name>
<dbReference type="Proteomes" id="UP001308776">
    <property type="component" value="Unassembled WGS sequence"/>
</dbReference>
<comment type="caution">
    <text evidence="1">The sequence shown here is derived from an EMBL/GenBank/DDBJ whole genome shotgun (WGS) entry which is preliminary data.</text>
</comment>
<dbReference type="InterPro" id="IPR038573">
    <property type="entry name" value="BrnT_sf"/>
</dbReference>
<protein>
    <submittedName>
        <fullName evidence="1">BrnT family toxin</fullName>
    </submittedName>
</protein>